<feature type="signal peptide" evidence="1">
    <location>
        <begin position="1"/>
        <end position="25"/>
    </location>
</feature>
<dbReference type="Proteomes" id="UP000195570">
    <property type="component" value="Unassembled WGS sequence"/>
</dbReference>
<dbReference type="PROSITE" id="PS51257">
    <property type="entry name" value="PROKAR_LIPOPROTEIN"/>
    <property type="match status" value="1"/>
</dbReference>
<evidence type="ECO:0008006" key="4">
    <source>
        <dbReference type="Google" id="ProtNLM"/>
    </source>
</evidence>
<name>A0A1G4I244_TRYEQ</name>
<dbReference type="VEuPathDB" id="TriTrypDB:TEOVI_000549400"/>
<reference evidence="2" key="1">
    <citation type="submission" date="2016-09" db="EMBL/GenBank/DDBJ databases">
        <authorList>
            <person name="Hebert L."/>
            <person name="Moumen B."/>
        </authorList>
    </citation>
    <scope>NUCLEOTIDE SEQUENCE [LARGE SCALE GENOMIC DNA]</scope>
    <source>
        <strain evidence="2">OVI</strain>
    </source>
</reference>
<proteinExistence type="predicted"/>
<evidence type="ECO:0000313" key="3">
    <source>
        <dbReference type="Proteomes" id="UP000195570"/>
    </source>
</evidence>
<gene>
    <name evidence="2" type="ORF">TEOVI_000549400</name>
</gene>
<dbReference type="SUPFAM" id="SSF58087">
    <property type="entry name" value="Variant surface glycoprotein (N-terminal domain)"/>
    <property type="match status" value="1"/>
</dbReference>
<comment type="caution">
    <text evidence="2">The sequence shown here is derived from an EMBL/GenBank/DDBJ whole genome shotgun (WGS) entry which is preliminary data.</text>
</comment>
<sequence>MKAPTLIVAAIAGLISCLSGTTAQAADTETDKQSNPCAAALYIRSLASELEKSRTAAVAALNTAQQDRMVVDLALAAGDTALSRPQLLTLQAVINIRTAAAAQSATACTQSLTTIAKLLHREAGYQWAIDTLTGLTSGANTKSALTVRDNNDVDETTTAIATPNEQTCKQALATAKTQPTSVNLKGLKQLKLHKLTQPAAAGKSRTICHVKCGGGGSCNSNSANAGLSTLAIKLLDTTEHDTLSLDPQTAGQEDSSKLSTTHTELKDHRHHLQWRLIDFLNQNPCNTK</sequence>
<dbReference type="GeneID" id="92379434"/>
<keyword evidence="3" id="KW-1185">Reference proteome</keyword>
<accession>A0A1G4I244</accession>
<dbReference type="AlphaFoldDB" id="A0A1G4I244"/>
<keyword evidence="1" id="KW-0732">Signal</keyword>
<dbReference type="EMBL" id="CZPT02000405">
    <property type="protein sequence ID" value="SCU65771.1"/>
    <property type="molecule type" value="Genomic_DNA"/>
</dbReference>
<organism evidence="2 3">
    <name type="scientific">Trypanosoma equiperdum</name>
    <dbReference type="NCBI Taxonomy" id="5694"/>
    <lineage>
        <taxon>Eukaryota</taxon>
        <taxon>Discoba</taxon>
        <taxon>Euglenozoa</taxon>
        <taxon>Kinetoplastea</taxon>
        <taxon>Metakinetoplastina</taxon>
        <taxon>Trypanosomatida</taxon>
        <taxon>Trypanosomatidae</taxon>
        <taxon>Trypanosoma</taxon>
    </lineage>
</organism>
<feature type="chain" id="PRO_5009235110" description="Trypanosome variant surface glycoprotein (A-type)" evidence="1">
    <location>
        <begin position="26"/>
        <end position="288"/>
    </location>
</feature>
<evidence type="ECO:0000256" key="1">
    <source>
        <dbReference type="SAM" id="SignalP"/>
    </source>
</evidence>
<protein>
    <recommendedName>
        <fullName evidence="4">Trypanosome variant surface glycoprotein (A-type)</fullName>
    </recommendedName>
</protein>
<dbReference type="RefSeq" id="XP_067077317.1">
    <property type="nucleotide sequence ID" value="XM_067221216.1"/>
</dbReference>
<evidence type="ECO:0000313" key="2">
    <source>
        <dbReference type="EMBL" id="SCU65771.1"/>
    </source>
</evidence>